<evidence type="ECO:0000256" key="1">
    <source>
        <dbReference type="SAM" id="MobiDB-lite"/>
    </source>
</evidence>
<feature type="region of interest" description="Disordered" evidence="1">
    <location>
        <begin position="132"/>
        <end position="178"/>
    </location>
</feature>
<dbReference type="RefSeq" id="WP_353070308.1">
    <property type="nucleotide sequence ID" value="NZ_CP132932.1"/>
</dbReference>
<reference evidence="3" key="1">
    <citation type="submission" date="2023-08" db="EMBL/GenBank/DDBJ databases">
        <authorList>
            <person name="Messyasz A."/>
            <person name="Mannisto M.K."/>
            <person name="Kerkhof L.J."/>
            <person name="Haggblom M."/>
        </authorList>
    </citation>
    <scope>NUCLEOTIDE SEQUENCE</scope>
    <source>
        <strain evidence="3">M8UP23</strain>
    </source>
</reference>
<proteinExistence type="predicted"/>
<gene>
    <name evidence="3" type="ORF">RBB75_09645</name>
</gene>
<evidence type="ECO:0000313" key="3">
    <source>
        <dbReference type="EMBL" id="XCB28567.1"/>
    </source>
</evidence>
<reference evidence="3" key="2">
    <citation type="journal article" date="2024" name="Environ. Microbiol.">
        <title>Genome analysis and description of Tunturibacter gen. nov. expands the diversity of Terriglobia in tundra soils.</title>
        <authorList>
            <person name="Messyasz A."/>
            <person name="Mannisto M.K."/>
            <person name="Kerkhof L.J."/>
            <person name="Haggblom M.M."/>
        </authorList>
    </citation>
    <scope>NUCLEOTIDE SEQUENCE</scope>
    <source>
        <strain evidence="3">M8UP23</strain>
    </source>
</reference>
<feature type="compositionally biased region" description="Pro residues" evidence="1">
    <location>
        <begin position="24"/>
        <end position="41"/>
    </location>
</feature>
<dbReference type="KEGG" id="temp:RBB75_09645"/>
<protein>
    <submittedName>
        <fullName evidence="3">Uncharacterized protein</fullName>
    </submittedName>
</protein>
<feature type="compositionally biased region" description="Pro residues" evidence="1">
    <location>
        <begin position="148"/>
        <end position="160"/>
    </location>
</feature>
<dbReference type="EMBL" id="CP132932">
    <property type="protein sequence ID" value="XCB28567.1"/>
    <property type="molecule type" value="Genomic_DNA"/>
</dbReference>
<evidence type="ECO:0000256" key="2">
    <source>
        <dbReference type="SAM" id="SignalP"/>
    </source>
</evidence>
<accession>A0AAU7ZIT1</accession>
<organism evidence="3">
    <name type="scientific">Tunturiibacter empetritectus</name>
    <dbReference type="NCBI Taxonomy" id="3069691"/>
    <lineage>
        <taxon>Bacteria</taxon>
        <taxon>Pseudomonadati</taxon>
        <taxon>Acidobacteriota</taxon>
        <taxon>Terriglobia</taxon>
        <taxon>Terriglobales</taxon>
        <taxon>Acidobacteriaceae</taxon>
        <taxon>Tunturiibacter</taxon>
    </lineage>
</organism>
<keyword evidence="2" id="KW-0732">Signal</keyword>
<feature type="chain" id="PRO_5043526548" evidence="2">
    <location>
        <begin position="23"/>
        <end position="178"/>
    </location>
</feature>
<dbReference type="AlphaFoldDB" id="A0AAU7ZIT1"/>
<feature type="signal peptide" evidence="2">
    <location>
        <begin position="1"/>
        <end position="22"/>
    </location>
</feature>
<name>A0AAU7ZIT1_9BACT</name>
<feature type="region of interest" description="Disordered" evidence="1">
    <location>
        <begin position="24"/>
        <end position="48"/>
    </location>
</feature>
<sequence length="178" mass="17855">MNIPSSLRITALGLAFSPLAFAQSPPPAPSISPADGPPSMPAAPAASSQLSVVTQSSRVRAFNAGPGGEVRSLYLQNGSVVDLAPSIGEQLGSAVRKGEKITVIGTKSEINGQSLVEAASVRLNDQTFSANLPSGIPLAPGVVAEGAAPPPPTPQAPPLAPSSRRKNKAASPPPCRVG</sequence>
<feature type="compositionally biased region" description="Low complexity" evidence="1">
    <location>
        <begin position="137"/>
        <end position="147"/>
    </location>
</feature>